<evidence type="ECO:0000313" key="1">
    <source>
        <dbReference type="EnsemblMetazoa" id="SMAR009066-PA"/>
    </source>
</evidence>
<name>T1J603_STRMM</name>
<dbReference type="EMBL" id="JH431869">
    <property type="status" value="NOT_ANNOTATED_CDS"/>
    <property type="molecule type" value="Genomic_DNA"/>
</dbReference>
<dbReference type="HOGENOM" id="CLU_2149003_0_0_1"/>
<protein>
    <submittedName>
        <fullName evidence="1">Uncharacterized protein</fullName>
    </submittedName>
</protein>
<proteinExistence type="predicted"/>
<dbReference type="AlphaFoldDB" id="T1J603"/>
<dbReference type="EnsemblMetazoa" id="SMAR009066-RA">
    <property type="protein sequence ID" value="SMAR009066-PA"/>
    <property type="gene ID" value="SMAR009066"/>
</dbReference>
<accession>T1J603</accession>
<sequence length="112" mass="13238">MNNIRTNAVRFEVLAFRSHSVKRDAERMEEAQFLFSGPADPKLRTNWGTQSFSYLMVASNLSQRDPVGPERIVDRRRRVRLLSSVKMVLRTREVSIHVIEVEKFRDYFFLFS</sequence>
<reference evidence="1" key="2">
    <citation type="submission" date="2015-02" db="UniProtKB">
        <authorList>
            <consortium name="EnsemblMetazoa"/>
        </authorList>
    </citation>
    <scope>IDENTIFICATION</scope>
</reference>
<evidence type="ECO:0000313" key="2">
    <source>
        <dbReference type="Proteomes" id="UP000014500"/>
    </source>
</evidence>
<dbReference type="Proteomes" id="UP000014500">
    <property type="component" value="Unassembled WGS sequence"/>
</dbReference>
<organism evidence="1 2">
    <name type="scientific">Strigamia maritima</name>
    <name type="common">European centipede</name>
    <name type="synonym">Geophilus maritimus</name>
    <dbReference type="NCBI Taxonomy" id="126957"/>
    <lineage>
        <taxon>Eukaryota</taxon>
        <taxon>Metazoa</taxon>
        <taxon>Ecdysozoa</taxon>
        <taxon>Arthropoda</taxon>
        <taxon>Myriapoda</taxon>
        <taxon>Chilopoda</taxon>
        <taxon>Pleurostigmophora</taxon>
        <taxon>Geophilomorpha</taxon>
        <taxon>Linotaeniidae</taxon>
        <taxon>Strigamia</taxon>
    </lineage>
</organism>
<reference evidence="2" key="1">
    <citation type="submission" date="2011-05" db="EMBL/GenBank/DDBJ databases">
        <authorList>
            <person name="Richards S.R."/>
            <person name="Qu J."/>
            <person name="Jiang H."/>
            <person name="Jhangiani S.N."/>
            <person name="Agravi P."/>
            <person name="Goodspeed R."/>
            <person name="Gross S."/>
            <person name="Mandapat C."/>
            <person name="Jackson L."/>
            <person name="Mathew T."/>
            <person name="Pu L."/>
            <person name="Thornton R."/>
            <person name="Saada N."/>
            <person name="Wilczek-Boney K.B."/>
            <person name="Lee S."/>
            <person name="Kovar C."/>
            <person name="Wu Y."/>
            <person name="Scherer S.E."/>
            <person name="Worley K.C."/>
            <person name="Muzny D.M."/>
            <person name="Gibbs R."/>
        </authorList>
    </citation>
    <scope>NUCLEOTIDE SEQUENCE</scope>
    <source>
        <strain evidence="2">Brora</strain>
    </source>
</reference>
<keyword evidence="2" id="KW-1185">Reference proteome</keyword>